<sequence>MDLARLAALIGSRSAAPAVIEAGQNSRVLDFGDRIVRIPRHAGAEAALRREAGLLGRLRPALPIAIPDIRIVASEIGPVAVHDRLPGEPFQSLDGFDEVQRERLARELASFLRSLHGLPAVLIADGHREDTWRELANRLQADVLPRLSPGIRSTVDAAFRRFAEQADDLPTAVVHGDFGTGNILAEGGRLSGVIDFAGCGLGDPAYDLASLAAGLGDGFLPRLQPHYPGVPAMADRIAFYRGTFPLLDILFGLDHGDEAALADGVAGAERHFGG</sequence>
<protein>
    <recommendedName>
        <fullName evidence="1">Aminoglycoside phosphotransferase domain-containing protein</fullName>
    </recommendedName>
</protein>
<reference evidence="3" key="1">
    <citation type="submission" date="2017-05" db="EMBL/GenBank/DDBJ databases">
        <authorList>
            <person name="Macchi M."/>
            <person name="Festa S."/>
            <person name="Coppotelli B.M."/>
            <person name="Morelli I.S."/>
        </authorList>
    </citation>
    <scope>NUCLEOTIDE SEQUENCE [LARGE SCALE GENOMIC DNA]</scope>
    <source>
        <strain evidence="3">I</strain>
    </source>
</reference>
<accession>A0A211ZT77</accession>
<dbReference type="InterPro" id="IPR002575">
    <property type="entry name" value="Aminoglycoside_PTrfase"/>
</dbReference>
<dbReference type="InterPro" id="IPR051678">
    <property type="entry name" value="AGP_Transferase"/>
</dbReference>
<comment type="caution">
    <text evidence="2">The sequence shown here is derived from an EMBL/GenBank/DDBJ whole genome shotgun (WGS) entry which is preliminary data.</text>
</comment>
<dbReference type="InterPro" id="IPR011009">
    <property type="entry name" value="Kinase-like_dom_sf"/>
</dbReference>
<dbReference type="PANTHER" id="PTHR21310">
    <property type="entry name" value="AMINOGLYCOSIDE PHOSPHOTRANSFERASE-RELATED-RELATED"/>
    <property type="match status" value="1"/>
</dbReference>
<name>A0A211ZT77_9PROT</name>
<dbReference type="Pfam" id="PF01636">
    <property type="entry name" value="APH"/>
    <property type="match status" value="1"/>
</dbReference>
<organism evidence="2 3">
    <name type="scientific">Inquilinus limosus</name>
    <dbReference type="NCBI Taxonomy" id="171674"/>
    <lineage>
        <taxon>Bacteria</taxon>
        <taxon>Pseudomonadati</taxon>
        <taxon>Pseudomonadota</taxon>
        <taxon>Alphaproteobacteria</taxon>
        <taxon>Rhodospirillales</taxon>
        <taxon>Rhodospirillaceae</taxon>
        <taxon>Inquilinus</taxon>
    </lineage>
</organism>
<dbReference type="RefSeq" id="WP_088149604.1">
    <property type="nucleotide sequence ID" value="NZ_NHON01000004.1"/>
</dbReference>
<dbReference type="SUPFAM" id="SSF56112">
    <property type="entry name" value="Protein kinase-like (PK-like)"/>
    <property type="match status" value="1"/>
</dbReference>
<dbReference type="OrthoDB" id="3806873at2"/>
<evidence type="ECO:0000259" key="1">
    <source>
        <dbReference type="Pfam" id="PF01636"/>
    </source>
</evidence>
<keyword evidence="3" id="KW-1185">Reference proteome</keyword>
<dbReference type="AlphaFoldDB" id="A0A211ZT77"/>
<feature type="domain" description="Aminoglycoside phosphotransferase" evidence="1">
    <location>
        <begin position="30"/>
        <end position="223"/>
    </location>
</feature>
<dbReference type="PANTHER" id="PTHR21310:SF15">
    <property type="entry name" value="AMINOGLYCOSIDE PHOSPHOTRANSFERASE DOMAIN-CONTAINING PROTEIN"/>
    <property type="match status" value="1"/>
</dbReference>
<dbReference type="EMBL" id="NHON01000004">
    <property type="protein sequence ID" value="OWJ68465.1"/>
    <property type="molecule type" value="Genomic_DNA"/>
</dbReference>
<evidence type="ECO:0000313" key="2">
    <source>
        <dbReference type="EMBL" id="OWJ68465.1"/>
    </source>
</evidence>
<evidence type="ECO:0000313" key="3">
    <source>
        <dbReference type="Proteomes" id="UP000196655"/>
    </source>
</evidence>
<proteinExistence type="predicted"/>
<dbReference type="Proteomes" id="UP000196655">
    <property type="component" value="Unassembled WGS sequence"/>
</dbReference>
<gene>
    <name evidence="2" type="ORF">BWR60_03395</name>
</gene>
<dbReference type="Gene3D" id="3.30.200.20">
    <property type="entry name" value="Phosphorylase Kinase, domain 1"/>
    <property type="match status" value="1"/>
</dbReference>
<dbReference type="Gene3D" id="3.90.1200.10">
    <property type="match status" value="1"/>
</dbReference>